<proteinExistence type="predicted"/>
<dbReference type="RefSeq" id="WP_106009894.1">
    <property type="nucleotide sequence ID" value="NZ_PVXP01000034.1"/>
</dbReference>
<keyword evidence="3" id="KW-1185">Reference proteome</keyword>
<keyword evidence="1" id="KW-1133">Transmembrane helix</keyword>
<accession>A0A2T0BLH7</accession>
<sequence length="160" mass="17296">MNSAYIISGAILVVVILIFLFGYLKYKKIDIKNLFEMALKIVGGVQQLYLSGQLTAGERKDTAVKGLTNFLASKGIKVSDSLTNVIGLIIEWAVKESGSTDINKLIDEKIVPIQEKLNAATKENTELKAKVTTLQSKLSTVKNAVTPATTNNTAAKPAQK</sequence>
<keyword evidence="1" id="KW-0472">Membrane</keyword>
<dbReference type="AlphaFoldDB" id="A0A2T0BLH7"/>
<protein>
    <submittedName>
        <fullName evidence="2">Uncharacterized protein</fullName>
    </submittedName>
</protein>
<name>A0A2T0BLH7_9CLOT</name>
<evidence type="ECO:0000313" key="3">
    <source>
        <dbReference type="Proteomes" id="UP000237798"/>
    </source>
</evidence>
<organism evidence="2 3">
    <name type="scientific">Clostridium luticellarii</name>
    <dbReference type="NCBI Taxonomy" id="1691940"/>
    <lineage>
        <taxon>Bacteria</taxon>
        <taxon>Bacillati</taxon>
        <taxon>Bacillota</taxon>
        <taxon>Clostridia</taxon>
        <taxon>Eubacteriales</taxon>
        <taxon>Clostridiaceae</taxon>
        <taxon>Clostridium</taxon>
    </lineage>
</organism>
<gene>
    <name evidence="2" type="ORF">CLLU_22700</name>
</gene>
<dbReference type="Proteomes" id="UP000237798">
    <property type="component" value="Unassembled WGS sequence"/>
</dbReference>
<evidence type="ECO:0000256" key="1">
    <source>
        <dbReference type="SAM" id="Phobius"/>
    </source>
</evidence>
<evidence type="ECO:0000313" key="2">
    <source>
        <dbReference type="EMBL" id="PRR84731.1"/>
    </source>
</evidence>
<keyword evidence="1" id="KW-0812">Transmembrane</keyword>
<feature type="transmembrane region" description="Helical" evidence="1">
    <location>
        <begin position="6"/>
        <end position="24"/>
    </location>
</feature>
<reference evidence="2 3" key="1">
    <citation type="submission" date="2018-03" db="EMBL/GenBank/DDBJ databases">
        <title>Genome sequence of Clostridium luticellarii DSM 29923.</title>
        <authorList>
            <person name="Poehlein A."/>
            <person name="Daniel R."/>
        </authorList>
    </citation>
    <scope>NUCLEOTIDE SEQUENCE [LARGE SCALE GENOMIC DNA]</scope>
    <source>
        <strain evidence="2 3">DSM 29923</strain>
    </source>
</reference>
<comment type="caution">
    <text evidence="2">The sequence shown here is derived from an EMBL/GenBank/DDBJ whole genome shotgun (WGS) entry which is preliminary data.</text>
</comment>
<dbReference type="EMBL" id="PVXP01000034">
    <property type="protein sequence ID" value="PRR84731.1"/>
    <property type="molecule type" value="Genomic_DNA"/>
</dbReference>